<dbReference type="Proteomes" id="UP000028492">
    <property type="component" value="Chromosome"/>
</dbReference>
<dbReference type="PANTHER" id="PTHR48100">
    <property type="entry name" value="BROAD-SPECIFICITY PHOSPHATASE YOR283W-RELATED"/>
    <property type="match status" value="1"/>
</dbReference>
<dbReference type="InterPro" id="IPR050275">
    <property type="entry name" value="PGM_Phosphatase"/>
</dbReference>
<dbReference type="GO" id="GO:0016791">
    <property type="term" value="F:phosphatase activity"/>
    <property type="evidence" value="ECO:0007669"/>
    <property type="project" value="TreeGrafter"/>
</dbReference>
<protein>
    <recommendedName>
        <fullName evidence="5">Phosphoglycerate mutase</fullName>
    </recommendedName>
</protein>
<dbReference type="eggNOG" id="COG0406">
    <property type="taxonomic scope" value="Bacteria"/>
</dbReference>
<dbReference type="InterPro" id="IPR013078">
    <property type="entry name" value="His_Pase_superF_clade-1"/>
</dbReference>
<dbReference type="STRING" id="208439.AJAP_39005"/>
<evidence type="ECO:0000313" key="4">
    <source>
        <dbReference type="Proteomes" id="UP000028492"/>
    </source>
</evidence>
<dbReference type="RefSeq" id="WP_038520762.1">
    <property type="nucleotide sequence ID" value="NZ_CP008953.1"/>
</dbReference>
<dbReference type="Gene3D" id="3.40.50.1240">
    <property type="entry name" value="Phosphoglycerate mutase-like"/>
    <property type="match status" value="1"/>
</dbReference>
<dbReference type="GO" id="GO:0005737">
    <property type="term" value="C:cytoplasm"/>
    <property type="evidence" value="ECO:0007669"/>
    <property type="project" value="TreeGrafter"/>
</dbReference>
<dbReference type="EMBL" id="CP008953">
    <property type="protein sequence ID" value="AIG80583.1"/>
    <property type="molecule type" value="Genomic_DNA"/>
</dbReference>
<name>A0A075V5J7_9PSEU</name>
<dbReference type="PANTHER" id="PTHR48100:SF1">
    <property type="entry name" value="HISTIDINE PHOSPHATASE FAMILY PROTEIN-RELATED"/>
    <property type="match status" value="1"/>
</dbReference>
<feature type="binding site" evidence="2">
    <location>
        <position position="59"/>
    </location>
    <ligand>
        <name>substrate</name>
    </ligand>
</feature>
<dbReference type="InterPro" id="IPR029033">
    <property type="entry name" value="His_PPase_superfam"/>
</dbReference>
<sequence length="208" mass="22256">MVARLLLARHGQTEWHAENRYAGSSDVALTEEGLRQADELAGFAAAAKPSAVFCSPQSRARRTAEPSAKALDLPLRVVDELHEVHFGLMEGRTRAELAETDPAAVARFLADPVSGAFPGSEPPADAAARGAGALRGIAAEAPGETVLVVAHNTLIRLTLCALLGIPLENYRTVFPRLDNAAVTEIEIDGTRTGLLRLNQPARTRYWTT</sequence>
<dbReference type="CDD" id="cd07067">
    <property type="entry name" value="HP_PGM_like"/>
    <property type="match status" value="1"/>
</dbReference>
<organism evidence="3 4">
    <name type="scientific">Amycolatopsis japonica</name>
    <dbReference type="NCBI Taxonomy" id="208439"/>
    <lineage>
        <taxon>Bacteria</taxon>
        <taxon>Bacillati</taxon>
        <taxon>Actinomycetota</taxon>
        <taxon>Actinomycetes</taxon>
        <taxon>Pseudonocardiales</taxon>
        <taxon>Pseudonocardiaceae</taxon>
        <taxon>Amycolatopsis</taxon>
        <taxon>Amycolatopsis japonica group</taxon>
    </lineage>
</organism>
<evidence type="ECO:0000256" key="1">
    <source>
        <dbReference type="PIRSR" id="PIRSR613078-1"/>
    </source>
</evidence>
<evidence type="ECO:0000313" key="3">
    <source>
        <dbReference type="EMBL" id="AIG80583.1"/>
    </source>
</evidence>
<evidence type="ECO:0000256" key="2">
    <source>
        <dbReference type="PIRSR" id="PIRSR613078-2"/>
    </source>
</evidence>
<dbReference type="Pfam" id="PF00300">
    <property type="entry name" value="His_Phos_1"/>
    <property type="match status" value="1"/>
</dbReference>
<proteinExistence type="predicted"/>
<dbReference type="SUPFAM" id="SSF53254">
    <property type="entry name" value="Phosphoglycerate mutase-like"/>
    <property type="match status" value="1"/>
</dbReference>
<feature type="active site" description="Tele-phosphohistidine intermediate" evidence="1">
    <location>
        <position position="10"/>
    </location>
</feature>
<dbReference type="HOGENOM" id="CLU_033323_8_4_11"/>
<dbReference type="KEGG" id="aja:AJAP_39005"/>
<gene>
    <name evidence="3" type="ORF">AJAP_39005</name>
</gene>
<accession>A0A075V5J7</accession>
<reference evidence="3 4" key="1">
    <citation type="journal article" date="2014" name="J. Biotechnol.">
        <title>Complete genome sequence of the actinobacterium Amycolatopsis japonica MG417-CF17(T) (=DSM 44213T) producing (S,S)-N,N'-ethylenediaminedisuccinic acid.</title>
        <authorList>
            <person name="Stegmann E."/>
            <person name="Albersmeier A."/>
            <person name="Spohn M."/>
            <person name="Gert H."/>
            <person name="Weber T."/>
            <person name="Wohlleben W."/>
            <person name="Kalinowski J."/>
            <person name="Ruckert C."/>
        </authorList>
    </citation>
    <scope>NUCLEOTIDE SEQUENCE [LARGE SCALE GENOMIC DNA]</scope>
    <source>
        <strain evidence="4">MG417-CF17 (DSM 44213)</strain>
    </source>
</reference>
<feature type="active site" description="Proton donor/acceptor" evidence="1">
    <location>
        <position position="83"/>
    </location>
</feature>
<dbReference type="AlphaFoldDB" id="A0A075V5J7"/>
<dbReference type="SMART" id="SM00855">
    <property type="entry name" value="PGAM"/>
    <property type="match status" value="1"/>
</dbReference>
<evidence type="ECO:0008006" key="5">
    <source>
        <dbReference type="Google" id="ProtNLM"/>
    </source>
</evidence>
<keyword evidence="4" id="KW-1185">Reference proteome</keyword>